<dbReference type="AlphaFoldDB" id="A0A921INH0"/>
<dbReference type="Gene3D" id="3.40.630.30">
    <property type="match status" value="1"/>
</dbReference>
<comment type="caution">
    <text evidence="4">The sequence shown here is derived from an EMBL/GenBank/DDBJ whole genome shotgun (WGS) entry which is preliminary data.</text>
</comment>
<dbReference type="InterPro" id="IPR050832">
    <property type="entry name" value="Bact_Acetyltransf"/>
</dbReference>
<sequence>MSSTLIRPIVPADDAAVASIIRTCLEAYRLDIPGTAYFDPELDHLSRFYASRPGCRAYFVMEDADTARILGGAGLAEYEGLDACCELQKIYLVESERGRGLGRALLDAVEGHARKLGYRRVYLETHTSLHEAVRLYERCGYRRVDRPATSVHSTMDLFYLKDL</sequence>
<dbReference type="PANTHER" id="PTHR43877">
    <property type="entry name" value="AMINOALKYLPHOSPHONATE N-ACETYLTRANSFERASE-RELATED-RELATED"/>
    <property type="match status" value="1"/>
</dbReference>
<dbReference type="PROSITE" id="PS51186">
    <property type="entry name" value="GNAT"/>
    <property type="match status" value="1"/>
</dbReference>
<dbReference type="InterPro" id="IPR016181">
    <property type="entry name" value="Acyl_CoA_acyltransferase"/>
</dbReference>
<name>A0A921INH0_9ACTN</name>
<organism evidence="4 5">
    <name type="scientific">Collinsella ihumii</name>
    <dbReference type="NCBI Taxonomy" id="1720204"/>
    <lineage>
        <taxon>Bacteria</taxon>
        <taxon>Bacillati</taxon>
        <taxon>Actinomycetota</taxon>
        <taxon>Coriobacteriia</taxon>
        <taxon>Coriobacteriales</taxon>
        <taxon>Coriobacteriaceae</taxon>
        <taxon>Collinsella</taxon>
    </lineage>
</organism>
<accession>A0A921INH0</accession>
<keyword evidence="2" id="KW-0012">Acyltransferase</keyword>
<dbReference type="EMBL" id="DYVF01000006">
    <property type="protein sequence ID" value="HJG29914.1"/>
    <property type="molecule type" value="Genomic_DNA"/>
</dbReference>
<proteinExistence type="predicted"/>
<evidence type="ECO:0000256" key="2">
    <source>
        <dbReference type="ARBA" id="ARBA00023315"/>
    </source>
</evidence>
<protein>
    <submittedName>
        <fullName evidence="4">GNAT family N-acetyltransferase</fullName>
    </submittedName>
</protein>
<reference evidence="4" key="1">
    <citation type="journal article" date="2021" name="PeerJ">
        <title>Extensive microbial diversity within the chicken gut microbiome revealed by metagenomics and culture.</title>
        <authorList>
            <person name="Gilroy R."/>
            <person name="Ravi A."/>
            <person name="Getino M."/>
            <person name="Pursley I."/>
            <person name="Horton D.L."/>
            <person name="Alikhan N.F."/>
            <person name="Baker D."/>
            <person name="Gharbi K."/>
            <person name="Hall N."/>
            <person name="Watson M."/>
            <person name="Adriaenssens E.M."/>
            <person name="Foster-Nyarko E."/>
            <person name="Jarju S."/>
            <person name="Secka A."/>
            <person name="Antonio M."/>
            <person name="Oren A."/>
            <person name="Chaudhuri R.R."/>
            <person name="La Ragione R."/>
            <person name="Hildebrand F."/>
            <person name="Pallen M.J."/>
        </authorList>
    </citation>
    <scope>NUCLEOTIDE SEQUENCE</scope>
    <source>
        <strain evidence="4">ChiGjej2B2-7701</strain>
    </source>
</reference>
<evidence type="ECO:0000313" key="5">
    <source>
        <dbReference type="Proteomes" id="UP000746751"/>
    </source>
</evidence>
<feature type="domain" description="N-acetyltransferase" evidence="3">
    <location>
        <begin position="4"/>
        <end position="163"/>
    </location>
</feature>
<evidence type="ECO:0000256" key="1">
    <source>
        <dbReference type="ARBA" id="ARBA00022679"/>
    </source>
</evidence>
<dbReference type="PANTHER" id="PTHR43877:SF2">
    <property type="entry name" value="AMINOALKYLPHOSPHONATE N-ACETYLTRANSFERASE-RELATED"/>
    <property type="match status" value="1"/>
</dbReference>
<dbReference type="SUPFAM" id="SSF55729">
    <property type="entry name" value="Acyl-CoA N-acyltransferases (Nat)"/>
    <property type="match status" value="1"/>
</dbReference>
<dbReference type="InterPro" id="IPR000182">
    <property type="entry name" value="GNAT_dom"/>
</dbReference>
<reference evidence="4" key="2">
    <citation type="submission" date="2021-09" db="EMBL/GenBank/DDBJ databases">
        <authorList>
            <person name="Gilroy R."/>
        </authorList>
    </citation>
    <scope>NUCLEOTIDE SEQUENCE</scope>
    <source>
        <strain evidence="4">ChiGjej2B2-7701</strain>
    </source>
</reference>
<dbReference type="CDD" id="cd04301">
    <property type="entry name" value="NAT_SF"/>
    <property type="match status" value="1"/>
</dbReference>
<dbReference type="Pfam" id="PF00583">
    <property type="entry name" value="Acetyltransf_1"/>
    <property type="match status" value="1"/>
</dbReference>
<dbReference type="Proteomes" id="UP000746751">
    <property type="component" value="Unassembled WGS sequence"/>
</dbReference>
<keyword evidence="1" id="KW-0808">Transferase</keyword>
<evidence type="ECO:0000313" key="4">
    <source>
        <dbReference type="EMBL" id="HJG29914.1"/>
    </source>
</evidence>
<dbReference type="GO" id="GO:0016747">
    <property type="term" value="F:acyltransferase activity, transferring groups other than amino-acyl groups"/>
    <property type="evidence" value="ECO:0007669"/>
    <property type="project" value="InterPro"/>
</dbReference>
<evidence type="ECO:0000259" key="3">
    <source>
        <dbReference type="PROSITE" id="PS51186"/>
    </source>
</evidence>
<gene>
    <name evidence="4" type="ORF">K8U80_00795</name>
</gene>